<evidence type="ECO:0000259" key="12">
    <source>
        <dbReference type="PROSITE" id="PS51324"/>
    </source>
</evidence>
<dbReference type="PANTHER" id="PTHR22897">
    <property type="entry name" value="QUIESCIN Q6-RELATED SULFHYDRYL OXIDASE"/>
    <property type="match status" value="1"/>
</dbReference>
<keyword evidence="4" id="KW-0732">Signal</keyword>
<dbReference type="SUPFAM" id="SSF69000">
    <property type="entry name" value="FAD-dependent thiol oxidase"/>
    <property type="match status" value="1"/>
</dbReference>
<evidence type="ECO:0000256" key="6">
    <source>
        <dbReference type="ARBA" id="ARBA00023002"/>
    </source>
</evidence>
<evidence type="ECO:0000256" key="11">
    <source>
        <dbReference type="SAM" id="MobiDB-lite"/>
    </source>
</evidence>
<dbReference type="Pfam" id="PF04777">
    <property type="entry name" value="Evr1_Alr"/>
    <property type="match status" value="1"/>
</dbReference>
<dbReference type="InterPro" id="IPR041269">
    <property type="entry name" value="QSOX_Trx1"/>
</dbReference>
<dbReference type="InterPro" id="IPR013766">
    <property type="entry name" value="Thioredoxin_domain"/>
</dbReference>
<dbReference type="KEGG" id="aplc:110988614"/>
<dbReference type="InterPro" id="IPR017937">
    <property type="entry name" value="Thioredoxin_CS"/>
</dbReference>
<dbReference type="Pfam" id="PF18108">
    <property type="entry name" value="QSOX_Trx1"/>
    <property type="match status" value="1"/>
</dbReference>
<evidence type="ECO:0000256" key="2">
    <source>
        <dbReference type="ARBA" id="ARBA00006041"/>
    </source>
</evidence>
<proteinExistence type="inferred from homology"/>
<dbReference type="Gene3D" id="1.20.120.310">
    <property type="entry name" value="ERV/ALR sulfhydryl oxidase domain"/>
    <property type="match status" value="1"/>
</dbReference>
<dbReference type="AlphaFoldDB" id="A0A8B7ZT53"/>
<dbReference type="InterPro" id="IPR017905">
    <property type="entry name" value="ERV/ALR_sulphydryl_oxidase"/>
</dbReference>
<dbReference type="InterPro" id="IPR040986">
    <property type="entry name" value="QSOX_FAD-bd_dom"/>
</dbReference>
<evidence type="ECO:0000256" key="5">
    <source>
        <dbReference type="ARBA" id="ARBA00022827"/>
    </source>
</evidence>
<dbReference type="Gene3D" id="1.20.120.1960">
    <property type="entry name" value="QSOX sulfhydryl oxidase domain"/>
    <property type="match status" value="1"/>
</dbReference>
<dbReference type="OrthoDB" id="59470at2759"/>
<comment type="function">
    <text evidence="10">Catalyzes the oxidation of sulfhydryl groups in peptide and protein thiols to disulfides with the reduction of oxygen to hydrogen peroxide.</text>
</comment>
<dbReference type="FunFam" id="1.20.120.310:FF:000001">
    <property type="entry name" value="Sulfhydryl oxidase"/>
    <property type="match status" value="1"/>
</dbReference>
<dbReference type="InterPro" id="IPR039798">
    <property type="entry name" value="Sulfhydryl_oxidase"/>
</dbReference>
<dbReference type="GO" id="GO:0005615">
    <property type="term" value="C:extracellular space"/>
    <property type="evidence" value="ECO:0007669"/>
    <property type="project" value="TreeGrafter"/>
</dbReference>
<feature type="region of interest" description="Disordered" evidence="11">
    <location>
        <begin position="297"/>
        <end position="318"/>
    </location>
</feature>
<dbReference type="Proteomes" id="UP000694845">
    <property type="component" value="Unplaced"/>
</dbReference>
<evidence type="ECO:0000313" key="15">
    <source>
        <dbReference type="RefSeq" id="XP_022108005.1"/>
    </source>
</evidence>
<evidence type="ECO:0000256" key="4">
    <source>
        <dbReference type="ARBA" id="ARBA00022729"/>
    </source>
</evidence>
<feature type="domain" description="ERV/ALR sulfhydryl oxidase" evidence="12">
    <location>
        <begin position="446"/>
        <end position="554"/>
    </location>
</feature>
<dbReference type="SUPFAM" id="SSF52833">
    <property type="entry name" value="Thioredoxin-like"/>
    <property type="match status" value="1"/>
</dbReference>
<protein>
    <recommendedName>
        <fullName evidence="10">Sulfhydryl oxidase</fullName>
        <ecNumber evidence="10">1.8.3.2</ecNumber>
    </recommendedName>
</protein>
<dbReference type="RefSeq" id="XP_022108005.1">
    <property type="nucleotide sequence ID" value="XM_022252313.1"/>
</dbReference>
<dbReference type="PROSITE" id="PS51324">
    <property type="entry name" value="ERV_ALR"/>
    <property type="match status" value="1"/>
</dbReference>
<feature type="domain" description="Thioredoxin" evidence="13">
    <location>
        <begin position="36"/>
        <end position="171"/>
    </location>
</feature>
<dbReference type="Gene3D" id="3.40.30.10">
    <property type="entry name" value="Glutaredoxin"/>
    <property type="match status" value="2"/>
</dbReference>
<comment type="cofactor">
    <cofactor evidence="1 10">
        <name>FAD</name>
        <dbReference type="ChEBI" id="CHEBI:57692"/>
    </cofactor>
</comment>
<dbReference type="InterPro" id="IPR036249">
    <property type="entry name" value="Thioredoxin-like_sf"/>
</dbReference>
<keyword evidence="10" id="KW-1133">Transmembrane helix</keyword>
<dbReference type="GO" id="GO:0000139">
    <property type="term" value="C:Golgi membrane"/>
    <property type="evidence" value="ECO:0007669"/>
    <property type="project" value="TreeGrafter"/>
</dbReference>
<feature type="transmembrane region" description="Helical" evidence="10">
    <location>
        <begin position="634"/>
        <end position="651"/>
    </location>
</feature>
<accession>A0A8B7ZT53</accession>
<dbReference type="InterPro" id="IPR036774">
    <property type="entry name" value="ERV/ALR_sulphydryl_oxid_sf"/>
</dbReference>
<keyword evidence="5 10" id="KW-0274">FAD</keyword>
<comment type="catalytic activity">
    <reaction evidence="9 10">
        <text>2 R'C(R)SH + O2 = R'C(R)S-S(R)CR' + H2O2</text>
        <dbReference type="Rhea" id="RHEA:17357"/>
        <dbReference type="ChEBI" id="CHEBI:15379"/>
        <dbReference type="ChEBI" id="CHEBI:16240"/>
        <dbReference type="ChEBI" id="CHEBI:16520"/>
        <dbReference type="ChEBI" id="CHEBI:17412"/>
        <dbReference type="EC" id="1.8.3.2"/>
    </reaction>
</comment>
<evidence type="ECO:0000256" key="7">
    <source>
        <dbReference type="ARBA" id="ARBA00023157"/>
    </source>
</evidence>
<dbReference type="FunFam" id="1.20.120.1960:FF:000001">
    <property type="entry name" value="Sulfhydryl oxidase"/>
    <property type="match status" value="1"/>
</dbReference>
<dbReference type="InterPro" id="IPR042568">
    <property type="entry name" value="QSOX_FAD-bd_sf"/>
</dbReference>
<dbReference type="GO" id="GO:0006457">
    <property type="term" value="P:protein folding"/>
    <property type="evidence" value="ECO:0007669"/>
    <property type="project" value="TreeGrafter"/>
</dbReference>
<evidence type="ECO:0000256" key="10">
    <source>
        <dbReference type="RuleBase" id="RU371123"/>
    </source>
</evidence>
<evidence type="ECO:0000256" key="8">
    <source>
        <dbReference type="ARBA" id="ARBA00023180"/>
    </source>
</evidence>
<keyword evidence="6 10" id="KW-0560">Oxidoreductase</keyword>
<organism evidence="14 15">
    <name type="scientific">Acanthaster planci</name>
    <name type="common">Crown-of-thorns starfish</name>
    <dbReference type="NCBI Taxonomy" id="133434"/>
    <lineage>
        <taxon>Eukaryota</taxon>
        <taxon>Metazoa</taxon>
        <taxon>Echinodermata</taxon>
        <taxon>Eleutherozoa</taxon>
        <taxon>Asterozoa</taxon>
        <taxon>Asteroidea</taxon>
        <taxon>Valvatacea</taxon>
        <taxon>Valvatida</taxon>
        <taxon>Acanthasteridae</taxon>
        <taxon>Acanthaster</taxon>
    </lineage>
</organism>
<dbReference type="EC" id="1.8.3.2" evidence="10"/>
<reference evidence="15" key="1">
    <citation type="submission" date="2025-08" db="UniProtKB">
        <authorList>
            <consortium name="RefSeq"/>
        </authorList>
    </citation>
    <scope>IDENTIFICATION</scope>
</reference>
<evidence type="ECO:0000313" key="14">
    <source>
        <dbReference type="Proteomes" id="UP000694845"/>
    </source>
</evidence>
<dbReference type="OMA" id="LWRVHNF"/>
<dbReference type="GeneID" id="110988614"/>
<keyword evidence="7" id="KW-1015">Disulfide bond</keyword>
<dbReference type="Pfam" id="PF00085">
    <property type="entry name" value="Thioredoxin"/>
    <property type="match status" value="1"/>
</dbReference>
<dbReference type="GO" id="GO:0003756">
    <property type="term" value="F:protein disulfide isomerase activity"/>
    <property type="evidence" value="ECO:0007669"/>
    <property type="project" value="TreeGrafter"/>
</dbReference>
<dbReference type="GO" id="GO:0016971">
    <property type="term" value="F:flavin-dependent sulfhydryl oxidase activity"/>
    <property type="evidence" value="ECO:0007669"/>
    <property type="project" value="InterPro"/>
</dbReference>
<dbReference type="Pfam" id="PF18371">
    <property type="entry name" value="FAD_SOX"/>
    <property type="match status" value="1"/>
</dbReference>
<evidence type="ECO:0000259" key="13">
    <source>
        <dbReference type="PROSITE" id="PS51352"/>
    </source>
</evidence>
<dbReference type="PROSITE" id="PS51352">
    <property type="entry name" value="THIOREDOXIN_2"/>
    <property type="match status" value="1"/>
</dbReference>
<evidence type="ECO:0000256" key="1">
    <source>
        <dbReference type="ARBA" id="ARBA00001974"/>
    </source>
</evidence>
<dbReference type="PROSITE" id="PS00194">
    <property type="entry name" value="THIOREDOXIN_1"/>
    <property type="match status" value="1"/>
</dbReference>
<sequence length="664" mass="76466">MGILALGHVGRRTFVFWKYSWIAFFIFNSDILRCYSVNIPRKPVDSLYDVSDIGKLGLSIFDNTTLKEAIYSSDQAWFVQFYSSWCGHCVNFAPTWKIFANDVKGWWRVARIAVLNCADPYNTKICSEYVDVGFPSLRLFKAFQQNGTGDLCKAPRDVSHLRQALIDHISKHSPQNTPSNWPMLSPVKVKWLLNFFWRNPRTKMKFIAVVFEDSESYTGRELILDMSNLKNILVVRVLQQELSRNPLPSEWKVGELPSLFILRQNGKPSKLWRMGNRESFFKALQAYIKQTLPASGTKETLNGQEQERNVMNGPDDNLRKTPHHEVDKNIEQFVNHTSRRAVARLVVYMEDLESTLIYSLRYEVALQKLIKADAMSALQAYIAVLNKYFPGRPCVMSTLNKLQKLLQPHVYLSNDGWSSILNQLHNFQNPDCFFKNDVTWVGCKGSAAIYRGYPCGLWVLFHTLTVSHASQDSYHPIPDSKEVLRAMKGYIHFFFSCRVCSDNFAKESVRLESSVRTLEGSILWLWQVHNHVNKRLAGDLSEDPQHPKVAFPSYPDCKTCRNANRPNEWNKTRVLHFMKELYGVTNINFTMTGVKPILDDRISTASSKHVKVGAKVTFGYLSLGFDTRDISICLSLYALCTALLLLICIYIRHRQKRKLFKYLI</sequence>
<keyword evidence="8" id="KW-0325">Glycoprotein</keyword>
<keyword evidence="10" id="KW-0812">Transmembrane</keyword>
<name>A0A8B7ZT53_ACAPL</name>
<evidence type="ECO:0000256" key="9">
    <source>
        <dbReference type="ARBA" id="ARBA00048864"/>
    </source>
</evidence>
<keyword evidence="3 10" id="KW-0285">Flavoprotein</keyword>
<keyword evidence="10" id="KW-0472">Membrane</keyword>
<gene>
    <name evidence="15" type="primary">LOC110988614</name>
</gene>
<dbReference type="PANTHER" id="PTHR22897:SF8">
    <property type="entry name" value="SULFHYDRYL OXIDASE"/>
    <property type="match status" value="1"/>
</dbReference>
<keyword evidence="14" id="KW-1185">Reference proteome</keyword>
<evidence type="ECO:0000256" key="3">
    <source>
        <dbReference type="ARBA" id="ARBA00022630"/>
    </source>
</evidence>
<comment type="similarity">
    <text evidence="2 10">Belongs to the quiescin-sulfhydryl oxidase (QSOX) family.</text>
</comment>